<feature type="domain" description="Acyltransferase 3" evidence="2">
    <location>
        <begin position="9"/>
        <end position="320"/>
    </location>
</feature>
<feature type="transmembrane region" description="Helical" evidence="1">
    <location>
        <begin position="236"/>
        <end position="255"/>
    </location>
</feature>
<feature type="transmembrane region" description="Helical" evidence="1">
    <location>
        <begin position="41"/>
        <end position="59"/>
    </location>
</feature>
<feature type="transmembrane region" description="Helical" evidence="1">
    <location>
        <begin position="180"/>
        <end position="198"/>
    </location>
</feature>
<dbReference type="Proteomes" id="UP000030980">
    <property type="component" value="Unassembled WGS sequence"/>
</dbReference>
<feature type="transmembrane region" description="Helical" evidence="1">
    <location>
        <begin position="210"/>
        <end position="230"/>
    </location>
</feature>
<dbReference type="OrthoDB" id="9767863at2"/>
<comment type="caution">
    <text evidence="3">The sequence shown here is derived from an EMBL/GenBank/DDBJ whole genome shotgun (WGS) entry which is preliminary data.</text>
</comment>
<dbReference type="PANTHER" id="PTHR23028">
    <property type="entry name" value="ACETYLTRANSFERASE"/>
    <property type="match status" value="1"/>
</dbReference>
<dbReference type="STRING" id="706570.PT85_08470"/>
<feature type="transmembrane region" description="Helical" evidence="1">
    <location>
        <begin position="130"/>
        <end position="150"/>
    </location>
</feature>
<gene>
    <name evidence="3" type="ORF">PT85_08470</name>
</gene>
<dbReference type="EMBL" id="JTAK01000003">
    <property type="protein sequence ID" value="KHO65058.1"/>
    <property type="molecule type" value="Genomic_DNA"/>
</dbReference>
<reference evidence="3 4" key="1">
    <citation type="submission" date="2014-11" db="EMBL/GenBank/DDBJ databases">
        <title>Genome sequence of Pseudomonas tuomuerensis JCM 14085.</title>
        <authorList>
            <person name="Shin S.-K."/>
            <person name="Yi H."/>
        </authorList>
    </citation>
    <scope>NUCLEOTIDE SEQUENCE [LARGE SCALE GENOMIC DNA]</scope>
    <source>
        <strain evidence="3 4">JCM 14085</strain>
    </source>
</reference>
<sequence length="352" mass="37917">MPSTQRFSALDSFRGLAALAIVVCHLPLLLADGEPGQFVDSAVYVQFFFVLSGFVLFHANGARLGTPAAFGRFLTARGFRILPVHLCLLGLILLLGDTRPDAESASALLANLLLLQAWLPTADDLSLNPAAWTLSLGFYFSLFFGLALLALPRGRSAAFLLLAALALGGLLSGFDDLHASLLLGAVGFFLGAMLYPLQQSLRLLPLSQRAFTILEVTVLALLGLILDSSYLYRELYATLVFALLLLIFTFEGGLLSRLLRHRLPLTLGRWAFALYLSHLVLFMALAELLPLLPQPDVPWRDPLQATAAVLVAIALSALLHRYIERPGMALGQRLLAPRSGTAQAGNASEASG</sequence>
<dbReference type="RefSeq" id="WP_039606437.1">
    <property type="nucleotide sequence ID" value="NZ_FMUP01000006.1"/>
</dbReference>
<dbReference type="InterPro" id="IPR002656">
    <property type="entry name" value="Acyl_transf_3_dom"/>
</dbReference>
<evidence type="ECO:0000313" key="3">
    <source>
        <dbReference type="EMBL" id="KHO65058.1"/>
    </source>
</evidence>
<keyword evidence="1" id="KW-0472">Membrane</keyword>
<dbReference type="InterPro" id="IPR050879">
    <property type="entry name" value="Acyltransferase_3"/>
</dbReference>
<keyword evidence="1" id="KW-1133">Transmembrane helix</keyword>
<keyword evidence="1" id="KW-0812">Transmembrane</keyword>
<evidence type="ECO:0000313" key="4">
    <source>
        <dbReference type="Proteomes" id="UP000030980"/>
    </source>
</evidence>
<feature type="transmembrane region" description="Helical" evidence="1">
    <location>
        <begin position="267"/>
        <end position="285"/>
    </location>
</feature>
<name>A0A0B3BKQ5_9PSED</name>
<dbReference type="AlphaFoldDB" id="A0A0B3BKQ5"/>
<accession>A0A0B3BKQ5</accession>
<feature type="transmembrane region" description="Helical" evidence="1">
    <location>
        <begin position="157"/>
        <end position="174"/>
    </location>
</feature>
<dbReference type="GO" id="GO:0016747">
    <property type="term" value="F:acyltransferase activity, transferring groups other than amino-acyl groups"/>
    <property type="evidence" value="ECO:0007669"/>
    <property type="project" value="InterPro"/>
</dbReference>
<dbReference type="Pfam" id="PF01757">
    <property type="entry name" value="Acyl_transf_3"/>
    <property type="match status" value="1"/>
</dbReference>
<evidence type="ECO:0000256" key="1">
    <source>
        <dbReference type="SAM" id="Phobius"/>
    </source>
</evidence>
<feature type="transmembrane region" description="Helical" evidence="1">
    <location>
        <begin position="305"/>
        <end position="323"/>
    </location>
</feature>
<keyword evidence="4" id="KW-1185">Reference proteome</keyword>
<protein>
    <recommendedName>
        <fullName evidence="2">Acyltransferase 3 domain-containing protein</fullName>
    </recommendedName>
</protein>
<feature type="transmembrane region" description="Helical" evidence="1">
    <location>
        <begin position="79"/>
        <end position="96"/>
    </location>
</feature>
<evidence type="ECO:0000259" key="2">
    <source>
        <dbReference type="Pfam" id="PF01757"/>
    </source>
</evidence>
<proteinExistence type="predicted"/>
<organism evidence="3 4">
    <name type="scientific">Pseudomonas flexibilis</name>
    <dbReference type="NCBI Taxonomy" id="706570"/>
    <lineage>
        <taxon>Bacteria</taxon>
        <taxon>Pseudomonadati</taxon>
        <taxon>Pseudomonadota</taxon>
        <taxon>Gammaproteobacteria</taxon>
        <taxon>Pseudomonadales</taxon>
        <taxon>Pseudomonadaceae</taxon>
        <taxon>Pseudomonas</taxon>
    </lineage>
</organism>